<dbReference type="AlphaFoldDB" id="A0A1R3K3D6"/>
<dbReference type="GO" id="GO:0003677">
    <property type="term" value="F:DNA binding"/>
    <property type="evidence" value="ECO:0007669"/>
    <property type="project" value="UniProtKB-KW"/>
</dbReference>
<keyword evidence="2" id="KW-0805">Transcription regulation</keyword>
<dbReference type="OrthoDB" id="1666376at2759"/>
<evidence type="ECO:0000313" key="9">
    <source>
        <dbReference type="Proteomes" id="UP000187203"/>
    </source>
</evidence>
<dbReference type="CDD" id="cd10017">
    <property type="entry name" value="B3_DNA"/>
    <property type="match status" value="1"/>
</dbReference>
<dbReference type="PANTHER" id="PTHR31920:SF145">
    <property type="entry name" value="B3 DOMAIN-CONTAINING PROTEIN REM20-LIKE ISOFORM X1"/>
    <property type="match status" value="1"/>
</dbReference>
<dbReference type="PROSITE" id="PS50863">
    <property type="entry name" value="B3"/>
    <property type="match status" value="1"/>
</dbReference>
<comment type="subcellular location">
    <subcellularLocation>
        <location evidence="1">Nucleus</location>
    </subcellularLocation>
</comment>
<dbReference type="InterPro" id="IPR015300">
    <property type="entry name" value="DNA-bd_pseudobarrel_sf"/>
</dbReference>
<keyword evidence="5" id="KW-0539">Nucleus</keyword>
<dbReference type="Proteomes" id="UP000187203">
    <property type="component" value="Unassembled WGS sequence"/>
</dbReference>
<keyword evidence="3" id="KW-0238">DNA-binding</keyword>
<dbReference type="GO" id="GO:0005634">
    <property type="term" value="C:nucleus"/>
    <property type="evidence" value="ECO:0007669"/>
    <property type="project" value="UniProtKB-SubCell"/>
</dbReference>
<dbReference type="InterPro" id="IPR003340">
    <property type="entry name" value="B3_DNA-bd"/>
</dbReference>
<evidence type="ECO:0000259" key="7">
    <source>
        <dbReference type="PROSITE" id="PS50863"/>
    </source>
</evidence>
<feature type="domain" description="TF-B3" evidence="7">
    <location>
        <begin position="172"/>
        <end position="267"/>
    </location>
</feature>
<evidence type="ECO:0000256" key="6">
    <source>
        <dbReference type="SAM" id="MobiDB-lite"/>
    </source>
</evidence>
<protein>
    <submittedName>
        <fullName evidence="8">Heat shock protein Hsp90</fullName>
    </submittedName>
</protein>
<evidence type="ECO:0000256" key="4">
    <source>
        <dbReference type="ARBA" id="ARBA00023163"/>
    </source>
</evidence>
<evidence type="ECO:0000256" key="5">
    <source>
        <dbReference type="ARBA" id="ARBA00023242"/>
    </source>
</evidence>
<dbReference type="SMART" id="SM01019">
    <property type="entry name" value="B3"/>
    <property type="match status" value="1"/>
</dbReference>
<feature type="region of interest" description="Disordered" evidence="6">
    <location>
        <begin position="26"/>
        <end position="135"/>
    </location>
</feature>
<dbReference type="STRING" id="93759.A0A1R3K3D6"/>
<keyword evidence="4" id="KW-0804">Transcription</keyword>
<sequence>MDIDDDVVEIEYSNVQIANKTKIKTTAGQNPDQARVKKHNPSCFLTNLPQSNGGGGRGKYGKLMEQSMEENKEKMQKLGISDLSRKKFKSSPPPKILRKDISSSDGKTQTQLPLRHPSSSWLKPTAPVSSHGERVCDPKTCHKCRNLKSNKKSSKSTAGRDLPPIDNRPCFYIILHPMTPEEASQSLEIPPDFVRNNLPNPIPSKAVLKDHSGDCWNISIISKKRNKTIMKHGWNRFYKDHCIRDKEFLFFRYNGDMSFNVQIFDISGRERKYVSTSRRAHQATPEADEEEEIESLVLANKAKTRVKNCKAAQDFKYNSKFPHFKHCLTKSNVEDPFLLNIPRCFCAHIPQGRADFTLHTSKGKSWEVTSIQNGTSRKFSKDLLINHGTFERSGTKEFMEALAAMIRQFCLGFYLSLLTRLLLTKQHNDNEQYVWFGTLNLVHHISMLPGMKKLAKITLLMKEGKLEYLDKGHLKDLISEFISYPISLWIEKATKEKISNDEDEKDKTYEYDLRAKDSLVSQLNRSTAWVQTLLLVFNKCLQKYVRLVLVGQPKEKESVGGSAQRKKKRET</sequence>
<comment type="caution">
    <text evidence="8">The sequence shown here is derived from an EMBL/GenBank/DDBJ whole genome shotgun (WGS) entry which is preliminary data.</text>
</comment>
<gene>
    <name evidence="8" type="ORF">COLO4_11739</name>
</gene>
<dbReference type="Gene3D" id="2.40.330.10">
    <property type="entry name" value="DNA-binding pseudobarrel domain"/>
    <property type="match status" value="1"/>
</dbReference>
<dbReference type="SUPFAM" id="SSF55874">
    <property type="entry name" value="ATPase domain of HSP90 chaperone/DNA topoisomerase II/histidine kinase"/>
    <property type="match status" value="1"/>
</dbReference>
<evidence type="ECO:0000256" key="1">
    <source>
        <dbReference type="ARBA" id="ARBA00004123"/>
    </source>
</evidence>
<reference evidence="9" key="1">
    <citation type="submission" date="2013-09" db="EMBL/GenBank/DDBJ databases">
        <title>Corchorus olitorius genome sequencing.</title>
        <authorList>
            <person name="Alam M."/>
            <person name="Haque M.S."/>
            <person name="Islam M.S."/>
            <person name="Emdad E.M."/>
            <person name="Islam M.M."/>
            <person name="Ahmed B."/>
            <person name="Halim A."/>
            <person name="Hossen Q.M.M."/>
            <person name="Hossain M.Z."/>
            <person name="Ahmed R."/>
            <person name="Khan M.M."/>
            <person name="Islam R."/>
            <person name="Rashid M.M."/>
            <person name="Khan S.A."/>
            <person name="Rahman M.S."/>
            <person name="Alam M."/>
            <person name="Yahiya A.S."/>
            <person name="Khan M.S."/>
            <person name="Azam M.S."/>
            <person name="Haque T."/>
            <person name="Lashkar M.Z.H."/>
            <person name="Akhand A.I."/>
            <person name="Morshed G."/>
            <person name="Roy S."/>
            <person name="Uddin K.S."/>
            <person name="Rabeya T."/>
            <person name="Hossain A.S."/>
            <person name="Chowdhury A."/>
            <person name="Snigdha A.R."/>
            <person name="Mortoza M.S."/>
            <person name="Matin S.A."/>
            <person name="Hoque S.M.E."/>
            <person name="Islam M.K."/>
            <person name="Roy D.K."/>
            <person name="Haider R."/>
            <person name="Moosa M.M."/>
            <person name="Elias S.M."/>
            <person name="Hasan A.M."/>
            <person name="Jahan S."/>
            <person name="Shafiuddin M."/>
            <person name="Mahmood N."/>
            <person name="Shommy N.S."/>
        </authorList>
    </citation>
    <scope>NUCLEOTIDE SEQUENCE [LARGE SCALE GENOMIC DNA]</scope>
    <source>
        <strain evidence="9">cv. O-4</strain>
    </source>
</reference>
<keyword evidence="8" id="KW-0346">Stress response</keyword>
<keyword evidence="9" id="KW-1185">Reference proteome</keyword>
<evidence type="ECO:0000256" key="3">
    <source>
        <dbReference type="ARBA" id="ARBA00023125"/>
    </source>
</evidence>
<dbReference type="PANTHER" id="PTHR31920">
    <property type="entry name" value="B3 DOMAIN-CONTAINING"/>
    <property type="match status" value="1"/>
</dbReference>
<dbReference type="Gene3D" id="3.30.565.10">
    <property type="entry name" value="Histidine kinase-like ATPase, C-terminal domain"/>
    <property type="match status" value="1"/>
</dbReference>
<accession>A0A1R3K3D6</accession>
<dbReference type="InterPro" id="IPR050655">
    <property type="entry name" value="Plant_B3_domain"/>
</dbReference>
<evidence type="ECO:0000313" key="8">
    <source>
        <dbReference type="EMBL" id="OMP01581.1"/>
    </source>
</evidence>
<dbReference type="EMBL" id="AWUE01014740">
    <property type="protein sequence ID" value="OMP01581.1"/>
    <property type="molecule type" value="Genomic_DNA"/>
</dbReference>
<feature type="compositionally biased region" description="Polar residues" evidence="6">
    <location>
        <begin position="103"/>
        <end position="122"/>
    </location>
</feature>
<dbReference type="SUPFAM" id="SSF101936">
    <property type="entry name" value="DNA-binding pseudobarrel domain"/>
    <property type="match status" value="2"/>
</dbReference>
<evidence type="ECO:0000256" key="2">
    <source>
        <dbReference type="ARBA" id="ARBA00023015"/>
    </source>
</evidence>
<dbReference type="Pfam" id="PF02362">
    <property type="entry name" value="B3"/>
    <property type="match status" value="1"/>
</dbReference>
<name>A0A1R3K3D6_9ROSI</name>
<proteinExistence type="predicted"/>
<organism evidence="8 9">
    <name type="scientific">Corchorus olitorius</name>
    <dbReference type="NCBI Taxonomy" id="93759"/>
    <lineage>
        <taxon>Eukaryota</taxon>
        <taxon>Viridiplantae</taxon>
        <taxon>Streptophyta</taxon>
        <taxon>Embryophyta</taxon>
        <taxon>Tracheophyta</taxon>
        <taxon>Spermatophyta</taxon>
        <taxon>Magnoliopsida</taxon>
        <taxon>eudicotyledons</taxon>
        <taxon>Gunneridae</taxon>
        <taxon>Pentapetalae</taxon>
        <taxon>rosids</taxon>
        <taxon>malvids</taxon>
        <taxon>Malvales</taxon>
        <taxon>Malvaceae</taxon>
        <taxon>Grewioideae</taxon>
        <taxon>Apeibeae</taxon>
        <taxon>Corchorus</taxon>
    </lineage>
</organism>
<dbReference type="InterPro" id="IPR036890">
    <property type="entry name" value="HATPase_C_sf"/>
</dbReference>